<accession>A0ABW8QAD8</accession>
<dbReference type="SUPFAM" id="SSF160631">
    <property type="entry name" value="SMI1/KNR4-like"/>
    <property type="match status" value="1"/>
</dbReference>
<evidence type="ECO:0000313" key="1">
    <source>
        <dbReference type="EMBL" id="MFK8293275.1"/>
    </source>
</evidence>
<name>A0ABW8QAD8_9FLAO</name>
<gene>
    <name evidence="1" type="ORF">ACI76L_05730</name>
</gene>
<dbReference type="EMBL" id="JBJGWJ010000003">
    <property type="protein sequence ID" value="MFK8293275.1"/>
    <property type="molecule type" value="Genomic_DNA"/>
</dbReference>
<evidence type="ECO:0008006" key="3">
    <source>
        <dbReference type="Google" id="ProtNLM"/>
    </source>
</evidence>
<comment type="caution">
    <text evidence="1">The sequence shown here is derived from an EMBL/GenBank/DDBJ whole genome shotgun (WGS) entry which is preliminary data.</text>
</comment>
<dbReference type="Proteomes" id="UP001622370">
    <property type="component" value="Unassembled WGS sequence"/>
</dbReference>
<proteinExistence type="predicted"/>
<evidence type="ECO:0000313" key="2">
    <source>
        <dbReference type="Proteomes" id="UP001622370"/>
    </source>
</evidence>
<dbReference type="InterPro" id="IPR037883">
    <property type="entry name" value="Knr4/Smi1-like_sf"/>
</dbReference>
<keyword evidence="2" id="KW-1185">Reference proteome</keyword>
<protein>
    <recommendedName>
        <fullName evidence="3">Knr4/Smi1-like domain-containing protein</fullName>
    </recommendedName>
</protein>
<dbReference type="RefSeq" id="WP_203966847.1">
    <property type="nucleotide sequence ID" value="NZ_BOPJ01000005.1"/>
</dbReference>
<sequence length="157" mass="18307">MIQNLISHYRNKLNALEDAILIGEIPEGATKLNTEIENLITDEHKNFLKICNGGFFGDIVLWGTSDILESQYRVPENAKNTMYEIGQILYEPVFMDKTTGNVHFNAEKYRDMLKIDVSFKEFVEDYAFGDKYRTHILHFQDEDDDWSSFLKENALKN</sequence>
<reference evidence="1 2" key="1">
    <citation type="journal article" date="2016" name="Sci. Rep.">
        <title>Whole genome sequencing identifies a novel species of the genus Capnocytophaga isolated from dog and cat bite wounds in humans.</title>
        <authorList>
            <person name="Zangenah S."/>
            <person name="Abbasi N."/>
            <person name="Andersson A.F."/>
            <person name="Bergman P."/>
        </authorList>
    </citation>
    <scope>NUCLEOTIDE SEQUENCE [LARGE SCALE GENOMIC DNA]</scope>
    <source>
        <strain evidence="1 2">W5</strain>
    </source>
</reference>
<organism evidence="1 2">
    <name type="scientific">Capnocytophaga stomatis</name>
    <dbReference type="NCBI Taxonomy" id="1848904"/>
    <lineage>
        <taxon>Bacteria</taxon>
        <taxon>Pseudomonadati</taxon>
        <taxon>Bacteroidota</taxon>
        <taxon>Flavobacteriia</taxon>
        <taxon>Flavobacteriales</taxon>
        <taxon>Flavobacteriaceae</taxon>
        <taxon>Capnocytophaga</taxon>
    </lineage>
</organism>